<gene>
    <name evidence="2" type="ORF">GCM10011396_46880</name>
</gene>
<protein>
    <submittedName>
        <fullName evidence="2">Penicillin-binding protein</fullName>
    </submittedName>
</protein>
<dbReference type="InterPro" id="IPR012338">
    <property type="entry name" value="Beta-lactam/transpept-like"/>
</dbReference>
<dbReference type="InterPro" id="IPR001466">
    <property type="entry name" value="Beta-lactam-related"/>
</dbReference>
<dbReference type="PANTHER" id="PTHR43283">
    <property type="entry name" value="BETA-LACTAMASE-RELATED"/>
    <property type="match status" value="1"/>
</dbReference>
<dbReference type="PANTHER" id="PTHR43283:SF3">
    <property type="entry name" value="BETA-LACTAMASE FAMILY PROTEIN (AFU_ORTHOLOGUE AFUA_5G07500)"/>
    <property type="match status" value="1"/>
</dbReference>
<dbReference type="SUPFAM" id="SSF56601">
    <property type="entry name" value="beta-lactamase/transpeptidase-like"/>
    <property type="match status" value="1"/>
</dbReference>
<accession>A0A916UY51</accession>
<dbReference type="Gene3D" id="3.40.710.10">
    <property type="entry name" value="DD-peptidase/beta-lactamase superfamily"/>
    <property type="match status" value="1"/>
</dbReference>
<dbReference type="InterPro" id="IPR050789">
    <property type="entry name" value="Diverse_Enzym_Activities"/>
</dbReference>
<dbReference type="AlphaFoldDB" id="A0A916UY51"/>
<evidence type="ECO:0000313" key="3">
    <source>
        <dbReference type="Proteomes" id="UP000637423"/>
    </source>
</evidence>
<organism evidence="2 3">
    <name type="scientific">Undibacterium terreum</name>
    <dbReference type="NCBI Taxonomy" id="1224302"/>
    <lineage>
        <taxon>Bacteria</taxon>
        <taxon>Pseudomonadati</taxon>
        <taxon>Pseudomonadota</taxon>
        <taxon>Betaproteobacteria</taxon>
        <taxon>Burkholderiales</taxon>
        <taxon>Oxalobacteraceae</taxon>
        <taxon>Undibacterium</taxon>
    </lineage>
</organism>
<dbReference type="Proteomes" id="UP000637423">
    <property type="component" value="Unassembled WGS sequence"/>
</dbReference>
<proteinExistence type="predicted"/>
<comment type="caution">
    <text evidence="2">The sequence shown here is derived from an EMBL/GenBank/DDBJ whole genome shotgun (WGS) entry which is preliminary data.</text>
</comment>
<evidence type="ECO:0000313" key="2">
    <source>
        <dbReference type="EMBL" id="GGC94183.1"/>
    </source>
</evidence>
<dbReference type="Pfam" id="PF00144">
    <property type="entry name" value="Beta-lactamase"/>
    <property type="match status" value="1"/>
</dbReference>
<dbReference type="RefSeq" id="WP_188568578.1">
    <property type="nucleotide sequence ID" value="NZ_BMED01000006.1"/>
</dbReference>
<keyword evidence="3" id="KW-1185">Reference proteome</keyword>
<reference evidence="2" key="2">
    <citation type="submission" date="2020-09" db="EMBL/GenBank/DDBJ databases">
        <authorList>
            <person name="Sun Q."/>
            <person name="Zhou Y."/>
        </authorList>
    </citation>
    <scope>NUCLEOTIDE SEQUENCE</scope>
    <source>
        <strain evidence="2">CGMCC 1.10998</strain>
    </source>
</reference>
<sequence>MQVSGKGYDFSAVHDALQSYVDRELLAGVSSAVLVGRELVDVHTAGWADRENNIPLRTDHLFRIFSNTKLVTSCAVLLLVEEGLLGLDDAIENFIPQLGQRRVLKPGATSLDDTEPAASSITVRQLLNHSAGLGYGFLNPGSLFDNAYNERKVMNPAQTLEQMMDVLADLPLSFHPGTRWEYSIATDVLGRLVEVVSGQRFDQFLQQRIFTPLGMLDTGFVVPADKLDRFTAYYAGSDMMNPMKPGLKRLENSPFPGAFVTPIPRMSGGGGLVSSLPDMVALIRSLIVAKDGSPTLLKPETITQMMSNQLAPGLSIGFPGLGPVPGKVFGLGGAVTVEPSSLDPEASAGTFEWGGVAGTHWWISPRHNLAGLLMTQRQMAFWHPFSFEFKRRVFKAML</sequence>
<dbReference type="EMBL" id="BMED01000006">
    <property type="protein sequence ID" value="GGC94183.1"/>
    <property type="molecule type" value="Genomic_DNA"/>
</dbReference>
<reference evidence="2" key="1">
    <citation type="journal article" date="2014" name="Int. J. Syst. Evol. Microbiol.">
        <title>Complete genome sequence of Corynebacterium casei LMG S-19264T (=DSM 44701T), isolated from a smear-ripened cheese.</title>
        <authorList>
            <consortium name="US DOE Joint Genome Institute (JGI-PGF)"/>
            <person name="Walter F."/>
            <person name="Albersmeier A."/>
            <person name="Kalinowski J."/>
            <person name="Ruckert C."/>
        </authorList>
    </citation>
    <scope>NUCLEOTIDE SEQUENCE</scope>
    <source>
        <strain evidence="2">CGMCC 1.10998</strain>
    </source>
</reference>
<evidence type="ECO:0000259" key="1">
    <source>
        <dbReference type="Pfam" id="PF00144"/>
    </source>
</evidence>
<feature type="domain" description="Beta-lactamase-related" evidence="1">
    <location>
        <begin position="17"/>
        <end position="378"/>
    </location>
</feature>
<name>A0A916UY51_9BURK</name>